<dbReference type="InterPro" id="IPR003615">
    <property type="entry name" value="HNH_nuc"/>
</dbReference>
<gene>
    <name evidence="2" type="ORF">ACFFPI_08625</name>
</gene>
<organism evidence="2 3">
    <name type="scientific">Arthrobacter methylotrophus</name>
    <dbReference type="NCBI Taxonomy" id="121291"/>
    <lineage>
        <taxon>Bacteria</taxon>
        <taxon>Bacillati</taxon>
        <taxon>Actinomycetota</taxon>
        <taxon>Actinomycetes</taxon>
        <taxon>Micrococcales</taxon>
        <taxon>Micrococcaceae</taxon>
        <taxon>Arthrobacter</taxon>
    </lineage>
</organism>
<sequence length="246" mass="27491">MTTVKTSKLSAVPNDEFRSIVEASHTMRDILRGLGYGTSSGSMGPYIRARAEKEGISLGHLTGRSVVRASWYQYPLDEILVENSSYLNRSHLKVRLIKAGLLRHECYECGLPPVWKGKPLTLQLDHVNGVNNDNRIGNLRFLCPNCHSQTPTHSGRNAVHYVAVAPPSRKPKVARLCECGAEISKTADRCRVCFLKSRERTEWPSHTDLLELVDRMGFVRAGASLGVSDNAVRNRIRTNVRLKRVS</sequence>
<protein>
    <recommendedName>
        <fullName evidence="1">HNH nuclease domain-containing protein</fullName>
    </recommendedName>
</protein>
<dbReference type="SMART" id="SM00507">
    <property type="entry name" value="HNHc"/>
    <property type="match status" value="1"/>
</dbReference>
<name>A0ABV5UQV7_9MICC</name>
<evidence type="ECO:0000313" key="2">
    <source>
        <dbReference type="EMBL" id="MFB9714219.1"/>
    </source>
</evidence>
<feature type="domain" description="HNH nuclease" evidence="1">
    <location>
        <begin position="96"/>
        <end position="148"/>
    </location>
</feature>
<reference evidence="2 3" key="1">
    <citation type="submission" date="2024-09" db="EMBL/GenBank/DDBJ databases">
        <authorList>
            <person name="Sun Q."/>
            <person name="Mori K."/>
        </authorList>
    </citation>
    <scope>NUCLEOTIDE SEQUENCE [LARGE SCALE GENOMIC DNA]</scope>
    <source>
        <strain evidence="2 3">JCM 13519</strain>
    </source>
</reference>
<evidence type="ECO:0000259" key="1">
    <source>
        <dbReference type="SMART" id="SM00507"/>
    </source>
</evidence>
<dbReference type="EMBL" id="JBHMBH010000019">
    <property type="protein sequence ID" value="MFB9714219.1"/>
    <property type="molecule type" value="Genomic_DNA"/>
</dbReference>
<comment type="caution">
    <text evidence="2">The sequence shown here is derived from an EMBL/GenBank/DDBJ whole genome shotgun (WGS) entry which is preliminary data.</text>
</comment>
<dbReference type="Proteomes" id="UP001589536">
    <property type="component" value="Unassembled WGS sequence"/>
</dbReference>
<evidence type="ECO:0000313" key="3">
    <source>
        <dbReference type="Proteomes" id="UP001589536"/>
    </source>
</evidence>
<accession>A0ABV5UQV7</accession>
<proteinExistence type="predicted"/>
<dbReference type="CDD" id="cd00085">
    <property type="entry name" value="HNHc"/>
    <property type="match status" value="1"/>
</dbReference>
<keyword evidence="3" id="KW-1185">Reference proteome</keyword>